<proteinExistence type="predicted"/>
<dbReference type="Proteomes" id="UP000050741">
    <property type="component" value="Unassembled WGS sequence"/>
</dbReference>
<dbReference type="WBParaSite" id="GPLIN_000677400">
    <property type="protein sequence ID" value="GPLIN_000677400"/>
    <property type="gene ID" value="GPLIN_000677400"/>
</dbReference>
<name>A0A183C1N0_GLOPA</name>
<feature type="region of interest" description="Disordered" evidence="1">
    <location>
        <begin position="27"/>
        <end position="54"/>
    </location>
</feature>
<keyword evidence="2" id="KW-1185">Reference proteome</keyword>
<evidence type="ECO:0000256" key="1">
    <source>
        <dbReference type="SAM" id="MobiDB-lite"/>
    </source>
</evidence>
<accession>A0A183C1N0</accession>
<feature type="compositionally biased region" description="Basic and acidic residues" evidence="1">
    <location>
        <begin position="27"/>
        <end position="37"/>
    </location>
</feature>
<evidence type="ECO:0000313" key="2">
    <source>
        <dbReference type="Proteomes" id="UP000050741"/>
    </source>
</evidence>
<reference evidence="2" key="1">
    <citation type="submission" date="2014-05" db="EMBL/GenBank/DDBJ databases">
        <title>The genome and life-stage specific transcriptomes of Globodera pallida elucidate key aspects of plant parasitism by a cyst nematode.</title>
        <authorList>
            <person name="Cotton J.A."/>
            <person name="Lilley C.J."/>
            <person name="Jones L.M."/>
            <person name="Kikuchi T."/>
            <person name="Reid A.J."/>
            <person name="Thorpe P."/>
            <person name="Tsai I.J."/>
            <person name="Beasley H."/>
            <person name="Blok V."/>
            <person name="Cock P.J.A."/>
            <person name="Van den Akker S.E."/>
            <person name="Holroyd N."/>
            <person name="Hunt M."/>
            <person name="Mantelin S."/>
            <person name="Naghra H."/>
            <person name="Pain A."/>
            <person name="Palomares-Rius J.E."/>
            <person name="Zarowiecki M."/>
            <person name="Berriman M."/>
            <person name="Jones J.T."/>
            <person name="Urwin P.E."/>
        </authorList>
    </citation>
    <scope>NUCLEOTIDE SEQUENCE [LARGE SCALE GENOMIC DNA]</scope>
    <source>
        <strain evidence="2">Lindley</strain>
    </source>
</reference>
<reference evidence="3" key="2">
    <citation type="submission" date="2016-06" db="UniProtKB">
        <authorList>
            <consortium name="WormBaseParasite"/>
        </authorList>
    </citation>
    <scope>IDENTIFICATION</scope>
</reference>
<feature type="compositionally biased region" description="Polar residues" evidence="1">
    <location>
        <begin position="40"/>
        <end position="53"/>
    </location>
</feature>
<organism evidence="2 3">
    <name type="scientific">Globodera pallida</name>
    <name type="common">Potato cyst nematode worm</name>
    <name type="synonym">Heterodera pallida</name>
    <dbReference type="NCBI Taxonomy" id="36090"/>
    <lineage>
        <taxon>Eukaryota</taxon>
        <taxon>Metazoa</taxon>
        <taxon>Ecdysozoa</taxon>
        <taxon>Nematoda</taxon>
        <taxon>Chromadorea</taxon>
        <taxon>Rhabditida</taxon>
        <taxon>Tylenchina</taxon>
        <taxon>Tylenchomorpha</taxon>
        <taxon>Tylenchoidea</taxon>
        <taxon>Heteroderidae</taxon>
        <taxon>Heteroderinae</taxon>
        <taxon>Globodera</taxon>
    </lineage>
</organism>
<protein>
    <submittedName>
        <fullName evidence="3">CSTF2_hinge domain-containing protein</fullName>
    </submittedName>
</protein>
<sequence>MHHSQIFEGCSKPVVVKFADSGREKGVKRFSDVKSAEGSKPNSGGPTNNNQGITQLTTTGVETLTSLVTLLQQPNIIPLLETARVLQQLQSAQTVTSPANLMLKTDQNHQQNAFKLPTLLQTNLHAMQQGGLLGLSPGMFFQQPVVGAPSLSPAALTLSLPKKKNNNK</sequence>
<evidence type="ECO:0000313" key="3">
    <source>
        <dbReference type="WBParaSite" id="GPLIN_000677400"/>
    </source>
</evidence>
<dbReference type="AlphaFoldDB" id="A0A183C1N0"/>